<dbReference type="Proteomes" id="UP000035218">
    <property type="component" value="Unassembled WGS sequence"/>
</dbReference>
<dbReference type="AlphaFoldDB" id="A0A837KHZ2"/>
<evidence type="ECO:0000256" key="1">
    <source>
        <dbReference type="SAM" id="MobiDB-lite"/>
    </source>
</evidence>
<dbReference type="EMBL" id="LDCN01000008">
    <property type="protein sequence ID" value="KLH96765.1"/>
    <property type="molecule type" value="Genomic_DNA"/>
</dbReference>
<feature type="compositionally biased region" description="Basic and acidic residues" evidence="1">
    <location>
        <begin position="221"/>
        <end position="234"/>
    </location>
</feature>
<dbReference type="SUPFAM" id="SSF160904">
    <property type="entry name" value="Jann2411-like"/>
    <property type="match status" value="1"/>
</dbReference>
<dbReference type="RefSeq" id="WP_047072956.1">
    <property type="nucleotide sequence ID" value="NZ_BJOL01000014.1"/>
</dbReference>
<name>A0A837KHZ2_9BACL</name>
<dbReference type="InterPro" id="IPR023286">
    <property type="entry name" value="ABATE_dom_sf"/>
</dbReference>
<dbReference type="GeneID" id="87587804"/>
<reference evidence="2 5" key="2">
    <citation type="submission" date="2019-06" db="EMBL/GenBank/DDBJ databases">
        <title>Whole genome shotgun sequence of Brevibacillus formosus NBRC 15716.</title>
        <authorList>
            <person name="Hosoyama A."/>
            <person name="Uohara A."/>
            <person name="Ohji S."/>
            <person name="Ichikawa N."/>
        </authorList>
    </citation>
    <scope>NUCLEOTIDE SEQUENCE [LARGE SCALE GENOMIC DNA]</scope>
    <source>
        <strain evidence="2 5">NBRC 15716</strain>
    </source>
</reference>
<feature type="region of interest" description="Disordered" evidence="1">
    <location>
        <begin position="219"/>
        <end position="238"/>
    </location>
</feature>
<reference evidence="3 4" key="1">
    <citation type="submission" date="2015-05" db="EMBL/GenBank/DDBJ databases">
        <title>Genome sequencing project for genomic taxonomy and phylogenomics of Bacillus-like bacteria.</title>
        <authorList>
            <person name="Liu B."/>
            <person name="Wang J."/>
            <person name="Zhu Y."/>
            <person name="Liu G."/>
            <person name="Chen Q."/>
            <person name="Chen Z."/>
            <person name="Lan J."/>
            <person name="Che J."/>
            <person name="Ge C."/>
            <person name="Shi H."/>
            <person name="Pan Z."/>
            <person name="Liu X."/>
        </authorList>
    </citation>
    <scope>NUCLEOTIDE SEQUENCE [LARGE SCALE GENOMIC DNA]</scope>
    <source>
        <strain evidence="3 4">DSM 9885</strain>
    </source>
</reference>
<evidence type="ECO:0000313" key="4">
    <source>
        <dbReference type="Proteomes" id="UP000035218"/>
    </source>
</evidence>
<evidence type="ECO:0000313" key="5">
    <source>
        <dbReference type="Proteomes" id="UP000319498"/>
    </source>
</evidence>
<gene>
    <name evidence="3" type="ORF">AA984_22410</name>
    <name evidence="2" type="ORF">BFO01nite_25680</name>
</gene>
<proteinExistence type="predicted"/>
<keyword evidence="5" id="KW-1185">Reference proteome</keyword>
<dbReference type="OrthoDB" id="2576553at2"/>
<dbReference type="Proteomes" id="UP000319498">
    <property type="component" value="Unassembled WGS sequence"/>
</dbReference>
<evidence type="ECO:0000313" key="2">
    <source>
        <dbReference type="EMBL" id="GED58436.1"/>
    </source>
</evidence>
<comment type="caution">
    <text evidence="3">The sequence shown here is derived from an EMBL/GenBank/DDBJ whole genome shotgun (WGS) entry which is preliminary data.</text>
</comment>
<organism evidence="3 4">
    <name type="scientific">Brevibacillus formosus</name>
    <dbReference type="NCBI Taxonomy" id="54913"/>
    <lineage>
        <taxon>Bacteria</taxon>
        <taxon>Bacillati</taxon>
        <taxon>Bacillota</taxon>
        <taxon>Bacilli</taxon>
        <taxon>Bacillales</taxon>
        <taxon>Paenibacillaceae</taxon>
        <taxon>Brevibacillus</taxon>
    </lineage>
</organism>
<dbReference type="EMBL" id="BJOL01000014">
    <property type="protein sequence ID" value="GED58436.1"/>
    <property type="molecule type" value="Genomic_DNA"/>
</dbReference>
<accession>A0A837KHZ2</accession>
<sequence length="322" mass="37705">MQKQAIQHAGLTAIARRGFPNHKREHYRKHAETSLASRNKLTREIIDELISEGWAQLDHTKVEDKPLLAVGTSAHTLINGRPSVPALLDHLADYILAEDHTRGLKRTRVPDEFAVEDRPYIGSGAADFVLLRYYGRLRIGPRNRHRIKRCEVCEWFFLDRSRNNCAKICGDECLAYKDKIRQRVGRTGDERLKKDQERHTLEYPFYSPVEMREIPYYSETPTKDSRMGRNETRDSGCYAKDNADDMDKRFRNGRRAPKWVPESEYEGKRYNPKGNARWRDAEEPGDVVTYNMREVSAEWMRAREWQNYRNHRHSLTVGTTVL</sequence>
<protein>
    <submittedName>
        <fullName evidence="3">Uncharacterized protein</fullName>
    </submittedName>
</protein>
<evidence type="ECO:0000313" key="3">
    <source>
        <dbReference type="EMBL" id="KLH96765.1"/>
    </source>
</evidence>